<evidence type="ECO:0000256" key="3">
    <source>
        <dbReference type="ARBA" id="ARBA00022801"/>
    </source>
</evidence>
<keyword evidence="2" id="KW-0479">Metal-binding</keyword>
<dbReference type="Proteomes" id="UP001279660">
    <property type="component" value="Unassembled WGS sequence"/>
</dbReference>
<dbReference type="PANTHER" id="PTHR34858:SF1">
    <property type="entry name" value="CYSO-CYSTEINE PEPTIDASE"/>
    <property type="match status" value="1"/>
</dbReference>
<sequence>MTLEISSTLLARLLNEAANMPDVEVCGLLFGTAERLEAVRACRNVAAEPAHAFEIDPAALIAAHRAARDGGPALLGYYHSHPNGVATPSARDAAAAAPDGALWIIIAGQTVACYRAVCEGAHAGRFEAVPYRIEEV</sequence>
<keyword evidence="3" id="KW-0378">Hydrolase</keyword>
<dbReference type="InterPro" id="IPR037518">
    <property type="entry name" value="MPN"/>
</dbReference>
<accession>A0ABU4PKL7</accession>
<evidence type="ECO:0000256" key="1">
    <source>
        <dbReference type="ARBA" id="ARBA00022670"/>
    </source>
</evidence>
<keyword evidence="4" id="KW-0862">Zinc</keyword>
<dbReference type="InterPro" id="IPR028090">
    <property type="entry name" value="JAB_dom_prok"/>
</dbReference>
<dbReference type="RefSeq" id="WP_040601572.1">
    <property type="nucleotide sequence ID" value="NZ_JAWXXV010000001.1"/>
</dbReference>
<evidence type="ECO:0000259" key="6">
    <source>
        <dbReference type="PROSITE" id="PS50249"/>
    </source>
</evidence>
<dbReference type="PANTHER" id="PTHR34858">
    <property type="entry name" value="CYSO-CYSTEINE PEPTIDASE"/>
    <property type="match status" value="1"/>
</dbReference>
<evidence type="ECO:0000313" key="8">
    <source>
        <dbReference type="Proteomes" id="UP001279660"/>
    </source>
</evidence>
<reference evidence="7 8" key="1">
    <citation type="submission" date="2023-11" db="EMBL/GenBank/DDBJ databases">
        <title>MicrobeMod: A computational toolkit for identifying prokaryotic methylation and restriction-modification with nanopore sequencing.</title>
        <authorList>
            <person name="Crits-Christoph A."/>
            <person name="Kang S.C."/>
            <person name="Lee H."/>
            <person name="Ostrov N."/>
        </authorList>
    </citation>
    <scope>NUCLEOTIDE SEQUENCE [LARGE SCALE GENOMIC DNA]</scope>
    <source>
        <strain evidence="7 8">ATCC 14820</strain>
    </source>
</reference>
<dbReference type="SUPFAM" id="SSF102712">
    <property type="entry name" value="JAB1/MPN domain"/>
    <property type="match status" value="1"/>
</dbReference>
<dbReference type="PROSITE" id="PS50249">
    <property type="entry name" value="MPN"/>
    <property type="match status" value="1"/>
</dbReference>
<dbReference type="Gene3D" id="3.40.140.10">
    <property type="entry name" value="Cytidine Deaminase, domain 2"/>
    <property type="match status" value="1"/>
</dbReference>
<protein>
    <submittedName>
        <fullName evidence="7">Mov34/MPN/PAD-1 family protein</fullName>
    </submittedName>
</protein>
<feature type="domain" description="MPN" evidence="6">
    <location>
        <begin position="3"/>
        <end position="136"/>
    </location>
</feature>
<gene>
    <name evidence="7" type="ORF">SIL82_10805</name>
</gene>
<dbReference type="InterPro" id="IPR051929">
    <property type="entry name" value="VirAsm_ModProt"/>
</dbReference>
<evidence type="ECO:0000256" key="2">
    <source>
        <dbReference type="ARBA" id="ARBA00022723"/>
    </source>
</evidence>
<dbReference type="Pfam" id="PF14464">
    <property type="entry name" value="Prok-JAB"/>
    <property type="match status" value="1"/>
</dbReference>
<dbReference type="SMART" id="SM00232">
    <property type="entry name" value="JAB_MPN"/>
    <property type="match status" value="1"/>
</dbReference>
<dbReference type="InterPro" id="IPR000555">
    <property type="entry name" value="JAMM/MPN+_dom"/>
</dbReference>
<evidence type="ECO:0000313" key="7">
    <source>
        <dbReference type="EMBL" id="MDX5984753.1"/>
    </source>
</evidence>
<keyword evidence="8" id="KW-1185">Reference proteome</keyword>
<keyword evidence="1" id="KW-0645">Protease</keyword>
<organism evidence="7 8">
    <name type="scientific">Sphingomonas echinoides</name>
    <dbReference type="NCBI Taxonomy" id="59803"/>
    <lineage>
        <taxon>Bacteria</taxon>
        <taxon>Pseudomonadati</taxon>
        <taxon>Pseudomonadota</taxon>
        <taxon>Alphaproteobacteria</taxon>
        <taxon>Sphingomonadales</taxon>
        <taxon>Sphingomonadaceae</taxon>
        <taxon>Sphingomonas</taxon>
    </lineage>
</organism>
<comment type="caution">
    <text evidence="7">The sequence shown here is derived from an EMBL/GenBank/DDBJ whole genome shotgun (WGS) entry which is preliminary data.</text>
</comment>
<name>A0ABU4PKL7_9SPHN</name>
<evidence type="ECO:0000256" key="5">
    <source>
        <dbReference type="ARBA" id="ARBA00023049"/>
    </source>
</evidence>
<dbReference type="EMBL" id="JAWXXV010000001">
    <property type="protein sequence ID" value="MDX5984753.1"/>
    <property type="molecule type" value="Genomic_DNA"/>
</dbReference>
<proteinExistence type="predicted"/>
<keyword evidence="5" id="KW-0482">Metalloprotease</keyword>
<evidence type="ECO:0000256" key="4">
    <source>
        <dbReference type="ARBA" id="ARBA00022833"/>
    </source>
</evidence>